<dbReference type="InterPro" id="IPR001279">
    <property type="entry name" value="Metallo-B-lactamas"/>
</dbReference>
<dbReference type="Pfam" id="PF00753">
    <property type="entry name" value="Lactamase_B"/>
    <property type="match status" value="1"/>
</dbReference>
<dbReference type="PANTHER" id="PTHR23131">
    <property type="entry name" value="ENDORIBONUCLEASE LACTB2"/>
    <property type="match status" value="1"/>
</dbReference>
<dbReference type="RefSeq" id="WP_263061981.1">
    <property type="nucleotide sequence ID" value="NZ_JAOUSE010000039.1"/>
</dbReference>
<dbReference type="InterPro" id="IPR036866">
    <property type="entry name" value="RibonucZ/Hydroxyglut_hydro"/>
</dbReference>
<dbReference type="CDD" id="cd07725">
    <property type="entry name" value="TTHA1429-like_MBL-fold"/>
    <property type="match status" value="1"/>
</dbReference>
<accession>A0ABT2WK67</accession>
<name>A0ABT2WK67_9BACI</name>
<dbReference type="PANTHER" id="PTHR23131:SF4">
    <property type="entry name" value="METALLO-BETA-LACTAMASE SUPERFAMILY POTEIN"/>
    <property type="match status" value="1"/>
</dbReference>
<protein>
    <submittedName>
        <fullName evidence="2">MBL fold metallo-hydrolase</fullName>
    </submittedName>
</protein>
<comment type="caution">
    <text evidence="2">The sequence shown here is derived from an EMBL/GenBank/DDBJ whole genome shotgun (WGS) entry which is preliminary data.</text>
</comment>
<dbReference type="InterPro" id="IPR048933">
    <property type="entry name" value="B_lactamase-like_C"/>
</dbReference>
<dbReference type="Gene3D" id="3.60.15.10">
    <property type="entry name" value="Ribonuclease Z/Hydroxyacylglutathione hydrolase-like"/>
    <property type="match status" value="1"/>
</dbReference>
<reference evidence="2 3" key="1">
    <citation type="submission" date="2022-10" db="EMBL/GenBank/DDBJ databases">
        <title>Description of Fervidibacillus gen. nov. in the family Fervidibacillaceae fam. nov. with two species, Fervidibacillus albus sp. nov., and Fervidibacillus halotolerans sp. nov., isolated from tidal flat sediments.</title>
        <authorList>
            <person name="Kwon K.K."/>
            <person name="Yang S.-H."/>
        </authorList>
    </citation>
    <scope>NUCLEOTIDE SEQUENCE [LARGE SCALE GENOMIC DNA]</scope>
    <source>
        <strain evidence="2 3">DSM 23332</strain>
    </source>
</reference>
<dbReference type="InterPro" id="IPR036388">
    <property type="entry name" value="WH-like_DNA-bd_sf"/>
</dbReference>
<dbReference type="Gene3D" id="1.10.10.10">
    <property type="entry name" value="Winged helix-like DNA-binding domain superfamily/Winged helix DNA-binding domain"/>
    <property type="match status" value="1"/>
</dbReference>
<dbReference type="InterPro" id="IPR050662">
    <property type="entry name" value="Sec-metab_biosynth-thioest"/>
</dbReference>
<feature type="domain" description="Metallo-beta-lactamase" evidence="1">
    <location>
        <begin position="20"/>
        <end position="227"/>
    </location>
</feature>
<evidence type="ECO:0000313" key="3">
    <source>
        <dbReference type="Proteomes" id="UP001208656"/>
    </source>
</evidence>
<gene>
    <name evidence="2" type="ORF">OEV82_11740</name>
</gene>
<dbReference type="EMBL" id="JAOUSE010000039">
    <property type="protein sequence ID" value="MCU9595109.1"/>
    <property type="molecule type" value="Genomic_DNA"/>
</dbReference>
<proteinExistence type="predicted"/>
<evidence type="ECO:0000259" key="1">
    <source>
        <dbReference type="SMART" id="SM00849"/>
    </source>
</evidence>
<dbReference type="Pfam" id="PF21221">
    <property type="entry name" value="B_lactamase-like_C"/>
    <property type="match status" value="1"/>
</dbReference>
<dbReference type="SMART" id="SM00849">
    <property type="entry name" value="Lactamase_B"/>
    <property type="match status" value="1"/>
</dbReference>
<dbReference type="SUPFAM" id="SSF56281">
    <property type="entry name" value="Metallo-hydrolase/oxidoreductase"/>
    <property type="match status" value="1"/>
</dbReference>
<organism evidence="2 3">
    <name type="scientific">Pallidibacillus thermolactis</name>
    <dbReference type="NCBI Taxonomy" id="251051"/>
    <lineage>
        <taxon>Bacteria</taxon>
        <taxon>Bacillati</taxon>
        <taxon>Bacillota</taxon>
        <taxon>Bacilli</taxon>
        <taxon>Bacillales</taxon>
        <taxon>Bacillaceae</taxon>
        <taxon>Pallidibacillus</taxon>
    </lineage>
</organism>
<dbReference type="Proteomes" id="UP001208656">
    <property type="component" value="Unassembled WGS sequence"/>
</dbReference>
<sequence length="312" mass="36076">MLEEIGLKRIRLDLPFRLNHVNCFLVEGPNGWIVIDAGLHNKPTVKRWEEELQGKEVSDIYITHYHPDHFGYAGGLQQKTGAKVSMSKIDATDGFMAWEKNFLDSLETNYQLSGIPKDTAKAMADDTKSFKPRVTPYPEVNHFFQEGEKVQIGKLEYEIYFTPGHSDGLIVFFNKEKSVLLSTDHILPKITPNISYWYHGDPNPLQTYYHSLEKVKKLNAEYVIPSHREPFTDANKRIEEIKAHHAERLEKTLEAIQKESTVYQVSKVLFPFIETIHETRFAVGETLAHLEYLRSKGECKRELVNGKYVYFV</sequence>
<keyword evidence="3" id="KW-1185">Reference proteome</keyword>
<evidence type="ECO:0000313" key="2">
    <source>
        <dbReference type="EMBL" id="MCU9595109.1"/>
    </source>
</evidence>